<dbReference type="InterPro" id="IPR013815">
    <property type="entry name" value="ATP_grasp_subdomain_1"/>
</dbReference>
<dbReference type="Gene3D" id="3.30.470.20">
    <property type="entry name" value="ATP-grasp fold, B domain"/>
    <property type="match status" value="1"/>
</dbReference>
<feature type="domain" description="ATP-grasp" evidence="5">
    <location>
        <begin position="54"/>
        <end position="246"/>
    </location>
</feature>
<dbReference type="AlphaFoldDB" id="A0A1V3C6J1"/>
<evidence type="ECO:0000256" key="3">
    <source>
        <dbReference type="ARBA" id="ARBA00022840"/>
    </source>
</evidence>
<dbReference type="PROSITE" id="PS50975">
    <property type="entry name" value="ATP_GRASP"/>
    <property type="match status" value="1"/>
</dbReference>
<dbReference type="GO" id="GO:0005524">
    <property type="term" value="F:ATP binding"/>
    <property type="evidence" value="ECO:0007669"/>
    <property type="project" value="UniProtKB-UniRule"/>
</dbReference>
<keyword evidence="7" id="KW-1185">Reference proteome</keyword>
<keyword evidence="3 4" id="KW-0067">ATP-binding</keyword>
<dbReference type="PANTHER" id="PTHR43585:SF2">
    <property type="entry name" value="ATP-GRASP ENZYME FSQD"/>
    <property type="match status" value="1"/>
</dbReference>
<dbReference type="PANTHER" id="PTHR43585">
    <property type="entry name" value="FUMIPYRROLE BIOSYNTHESIS PROTEIN C"/>
    <property type="match status" value="1"/>
</dbReference>
<reference evidence="7" key="1">
    <citation type="submission" date="2016-08" db="EMBL/GenBank/DDBJ databases">
        <authorList>
            <person name="Tokovenko B."/>
            <person name="Kalinowski J."/>
        </authorList>
    </citation>
    <scope>NUCLEOTIDE SEQUENCE [LARGE SCALE GENOMIC DNA]</scope>
    <source>
        <strain evidence="7">UTMC102</strain>
    </source>
</reference>
<dbReference type="InterPro" id="IPR011761">
    <property type="entry name" value="ATP-grasp"/>
</dbReference>
<evidence type="ECO:0000256" key="4">
    <source>
        <dbReference type="PROSITE-ProRule" id="PRU00409"/>
    </source>
</evidence>
<dbReference type="SUPFAM" id="SSF56059">
    <property type="entry name" value="Glutathione synthetase ATP-binding domain-like"/>
    <property type="match status" value="1"/>
</dbReference>
<gene>
    <name evidence="6" type="ORF">NOSIN_22795</name>
</gene>
<comment type="caution">
    <text evidence="6">The sequence shown here is derived from an EMBL/GenBank/DDBJ whole genome shotgun (WGS) entry which is preliminary data.</text>
</comment>
<dbReference type="GO" id="GO:0016874">
    <property type="term" value="F:ligase activity"/>
    <property type="evidence" value="ECO:0007669"/>
    <property type="project" value="UniProtKB-KW"/>
</dbReference>
<organism evidence="6 7">
    <name type="scientific">Nocardiopsis sinuspersici</name>
    <dbReference type="NCBI Taxonomy" id="501010"/>
    <lineage>
        <taxon>Bacteria</taxon>
        <taxon>Bacillati</taxon>
        <taxon>Actinomycetota</taxon>
        <taxon>Actinomycetes</taxon>
        <taxon>Streptosporangiales</taxon>
        <taxon>Nocardiopsidaceae</taxon>
        <taxon>Nocardiopsis</taxon>
    </lineage>
</organism>
<dbReference type="Gene3D" id="3.40.50.20">
    <property type="match status" value="1"/>
</dbReference>
<evidence type="ECO:0000256" key="2">
    <source>
        <dbReference type="ARBA" id="ARBA00022741"/>
    </source>
</evidence>
<keyword evidence="2 4" id="KW-0547">Nucleotide-binding</keyword>
<dbReference type="STRING" id="501010.NOSIN_22795"/>
<name>A0A1V3C6J1_9ACTN</name>
<dbReference type="Gene3D" id="3.30.1490.20">
    <property type="entry name" value="ATP-grasp fold, A domain"/>
    <property type="match status" value="1"/>
</dbReference>
<evidence type="ECO:0000313" key="6">
    <source>
        <dbReference type="EMBL" id="OOC56303.1"/>
    </source>
</evidence>
<keyword evidence="1" id="KW-0436">Ligase</keyword>
<evidence type="ECO:0000313" key="7">
    <source>
        <dbReference type="Proteomes" id="UP000189004"/>
    </source>
</evidence>
<evidence type="ECO:0000259" key="5">
    <source>
        <dbReference type="PROSITE" id="PS50975"/>
    </source>
</evidence>
<accession>A0A1V3C6J1</accession>
<evidence type="ECO:0000256" key="1">
    <source>
        <dbReference type="ARBA" id="ARBA00022598"/>
    </source>
</evidence>
<dbReference type="GO" id="GO:0046872">
    <property type="term" value="F:metal ion binding"/>
    <property type="evidence" value="ECO:0007669"/>
    <property type="project" value="InterPro"/>
</dbReference>
<dbReference type="EMBL" id="MCOK01000001">
    <property type="protein sequence ID" value="OOC56303.1"/>
    <property type="molecule type" value="Genomic_DNA"/>
</dbReference>
<dbReference type="Pfam" id="PF02786">
    <property type="entry name" value="CPSase_L_D2"/>
    <property type="match status" value="1"/>
</dbReference>
<sequence length="340" mass="37838">MVEHVDELCRTRRVERIVCGTEDDALRVAGARERWGIPGMTVHETLPYRDKLLMKDAVSTVVHTPRYTVPDSLGEAEEFAEQAGWPVVVKPRLGYGSRGVRVVGNADSLREELVGRSGDDLLLEEYVPGTVHHVDGFAYQGKVLWSVSSRYLNNCLSWQEGTSLGSAQTDPEDVLTKRLEAFAQAVAEVLPIPEPTPFHLEVFQHAKTSELYFCETAARTGGGHILDVLERATGMNCVREWYRSQCGLPHRADRPEFSSERFGFLLVPPRQGRLRSIADDYPVYADVRMNASPPQVFGPAAASTDTVMGLIVSGTSNELVEERLSSCMEWASRAMEWETP</sequence>
<dbReference type="InterPro" id="IPR005479">
    <property type="entry name" value="CPAse_ATP-bd"/>
</dbReference>
<proteinExistence type="predicted"/>
<dbReference type="Proteomes" id="UP000189004">
    <property type="component" value="Unassembled WGS sequence"/>
</dbReference>
<protein>
    <recommendedName>
        <fullName evidence="5">ATP-grasp domain-containing protein</fullName>
    </recommendedName>
</protein>
<dbReference type="InterPro" id="IPR052032">
    <property type="entry name" value="ATP-dep_AA_Ligase"/>
</dbReference>